<reference evidence="2 3" key="1">
    <citation type="submission" date="2018-10" db="EMBL/GenBank/DDBJ databases">
        <title>Genomic Encyclopedia of Type Strains, Phase IV (KMG-IV): sequencing the most valuable type-strain genomes for metagenomic binning, comparative biology and taxonomic classification.</title>
        <authorList>
            <person name="Goeker M."/>
        </authorList>
    </citation>
    <scope>NUCLEOTIDE SEQUENCE [LARGE SCALE GENOMIC DNA]</scope>
    <source>
        <strain evidence="2 3">DSM 12769</strain>
    </source>
</reference>
<gene>
    <name evidence="2" type="ORF">DFR31_1646</name>
</gene>
<dbReference type="EMBL" id="RCDA01000001">
    <property type="protein sequence ID" value="RLK51700.1"/>
    <property type="molecule type" value="Genomic_DNA"/>
</dbReference>
<organism evidence="2 3">
    <name type="scientific">Alkalispirillum mobile</name>
    <dbReference type="NCBI Taxonomy" id="85925"/>
    <lineage>
        <taxon>Bacteria</taxon>
        <taxon>Pseudomonadati</taxon>
        <taxon>Pseudomonadota</taxon>
        <taxon>Gammaproteobacteria</taxon>
        <taxon>Chromatiales</taxon>
        <taxon>Ectothiorhodospiraceae</taxon>
        <taxon>Alkalispirillum</taxon>
    </lineage>
</organism>
<dbReference type="CDD" id="cd14737">
    <property type="entry name" value="PAAR_1"/>
    <property type="match status" value="1"/>
</dbReference>
<evidence type="ECO:0000256" key="1">
    <source>
        <dbReference type="SAM" id="MobiDB-lite"/>
    </source>
</evidence>
<evidence type="ECO:0000313" key="3">
    <source>
        <dbReference type="Proteomes" id="UP000275461"/>
    </source>
</evidence>
<proteinExistence type="predicted"/>
<accession>A0A498CED1</accession>
<dbReference type="OrthoDB" id="9807902at2"/>
<name>A0A498CED1_9GAMM</name>
<evidence type="ECO:0000313" key="2">
    <source>
        <dbReference type="EMBL" id="RLK51700.1"/>
    </source>
</evidence>
<dbReference type="Proteomes" id="UP000275461">
    <property type="component" value="Unassembled WGS sequence"/>
</dbReference>
<keyword evidence="3" id="KW-1185">Reference proteome</keyword>
<dbReference type="Gene3D" id="2.60.200.60">
    <property type="match status" value="1"/>
</dbReference>
<protein>
    <submittedName>
        <fullName evidence="2">Putative Zn-binding protein involved in type VI secretion</fullName>
    </submittedName>
</protein>
<dbReference type="InterPro" id="IPR008727">
    <property type="entry name" value="PAAR_motif"/>
</dbReference>
<dbReference type="NCBIfam" id="NF033420">
    <property type="entry name" value="T6SS_PAAR_dom"/>
    <property type="match status" value="1"/>
</dbReference>
<comment type="caution">
    <text evidence="2">The sequence shown here is derived from an EMBL/GenBank/DDBJ whole genome shotgun (WGS) entry which is preliminary data.</text>
</comment>
<dbReference type="AlphaFoldDB" id="A0A498CED1"/>
<feature type="region of interest" description="Disordered" evidence="1">
    <location>
        <begin position="1"/>
        <end position="60"/>
    </location>
</feature>
<dbReference type="Pfam" id="PF05488">
    <property type="entry name" value="PAAR_motif"/>
    <property type="match status" value="1"/>
</dbReference>
<feature type="compositionally biased region" description="Polar residues" evidence="1">
    <location>
        <begin position="22"/>
        <end position="32"/>
    </location>
</feature>
<sequence length="97" mass="9653">MSRQVILLGDKDTGHGSHPPTAVTSGSPTVQINGRPVARQGDPLAPHRKPGGSSHGRRIAKGKATCLVDGKPIALSGHPVDCGGHLVPGAGSGVTVG</sequence>
<feature type="compositionally biased region" description="Basic residues" evidence="1">
    <location>
        <begin position="46"/>
        <end position="60"/>
    </location>
</feature>
<feature type="region of interest" description="Disordered" evidence="1">
    <location>
        <begin position="77"/>
        <end position="97"/>
    </location>
</feature>